<gene>
    <name evidence="2" type="ORF">METEAL_29600</name>
</gene>
<dbReference type="KEGG" id="msil:METEAL_29600"/>
<dbReference type="AlphaFoldDB" id="A0AA48GXP3"/>
<accession>A0AA48GXP3</accession>
<keyword evidence="3" id="KW-1185">Reference proteome</keyword>
<keyword evidence="1" id="KW-0732">Signal</keyword>
<evidence type="ECO:0000313" key="3">
    <source>
        <dbReference type="Proteomes" id="UP001238179"/>
    </source>
</evidence>
<reference evidence="3" key="1">
    <citation type="journal article" date="2023" name="Int. J. Syst. Evol. Microbiol.">
        <title>Mesoterricola silvestris gen. nov., sp. nov., Mesoterricola sediminis sp. nov., Geothrix oryzae sp. nov., Geothrix edaphica sp. nov., Geothrix rubra sp. nov., and Geothrix limicola sp. nov., six novel members of Acidobacteriota isolated from soils.</title>
        <authorList>
            <person name="Itoh H."/>
            <person name="Sugisawa Y."/>
            <person name="Mise K."/>
            <person name="Xu Z."/>
            <person name="Kuniyasu M."/>
            <person name="Ushijima N."/>
            <person name="Kawano K."/>
            <person name="Kobayashi E."/>
            <person name="Shiratori Y."/>
            <person name="Masuda Y."/>
            <person name="Senoo K."/>
        </authorList>
    </citation>
    <scope>NUCLEOTIDE SEQUENCE [LARGE SCALE GENOMIC DNA]</scope>
    <source>
        <strain evidence="3">W79</strain>
    </source>
</reference>
<protein>
    <recommendedName>
        <fullName evidence="4">DUF2911 domain-containing protein</fullName>
    </recommendedName>
</protein>
<dbReference type="RefSeq" id="WP_316412454.1">
    <property type="nucleotide sequence ID" value="NZ_AP027080.1"/>
</dbReference>
<feature type="signal peptide" evidence="1">
    <location>
        <begin position="1"/>
        <end position="20"/>
    </location>
</feature>
<evidence type="ECO:0008006" key="4">
    <source>
        <dbReference type="Google" id="ProtNLM"/>
    </source>
</evidence>
<feature type="chain" id="PRO_5041340747" description="DUF2911 domain-containing protein" evidence="1">
    <location>
        <begin position="21"/>
        <end position="284"/>
    </location>
</feature>
<evidence type="ECO:0000313" key="2">
    <source>
        <dbReference type="EMBL" id="BDU73786.1"/>
    </source>
</evidence>
<dbReference type="EMBL" id="AP027080">
    <property type="protein sequence ID" value="BDU73786.1"/>
    <property type="molecule type" value="Genomic_DNA"/>
</dbReference>
<proteinExistence type="predicted"/>
<evidence type="ECO:0000256" key="1">
    <source>
        <dbReference type="SAM" id="SignalP"/>
    </source>
</evidence>
<organism evidence="2 3">
    <name type="scientific">Mesoterricola silvestris</name>
    <dbReference type="NCBI Taxonomy" id="2927979"/>
    <lineage>
        <taxon>Bacteria</taxon>
        <taxon>Pseudomonadati</taxon>
        <taxon>Acidobacteriota</taxon>
        <taxon>Holophagae</taxon>
        <taxon>Holophagales</taxon>
        <taxon>Holophagaceae</taxon>
        <taxon>Mesoterricola</taxon>
    </lineage>
</organism>
<dbReference type="Proteomes" id="UP001238179">
    <property type="component" value="Chromosome"/>
</dbReference>
<dbReference type="InterPro" id="IPR021314">
    <property type="entry name" value="DUF2911"/>
</dbReference>
<sequence>MRSVILSAAFAAALSLPAQQTMVKPYQPSPGASVTQTLGISTVKIDYSRPGVKGRKIWGGLVPFGEVWRAGANNATVITFSDPVKIAGKDLAAGSYAFFAIPGPKAWTLIFNRNAKQWGAYDHKASEDALRLEVVPATLAVPEEYLNFSIHLASLDSLRVELAWEKVSVGFDVTLDTPGLYWAYLEKTLAGARADEHIPFLQGARYCLTNNVHLDKGREWIDRSLKAKEVYSNLDTKARYLAKDGKKAEALATLQKAMDLAAAAKAPQEYLDGLAKTRAEWAAR</sequence>
<dbReference type="Pfam" id="PF11138">
    <property type="entry name" value="DUF2911"/>
    <property type="match status" value="1"/>
</dbReference>
<name>A0AA48GXP3_9BACT</name>